<reference evidence="3" key="1">
    <citation type="journal article" date="2023" name="GigaByte">
        <title>Genome assembly of the bearded iris, Iris pallida Lam.</title>
        <authorList>
            <person name="Bruccoleri R.E."/>
            <person name="Oakeley E.J."/>
            <person name="Faust A.M.E."/>
            <person name="Altorfer M."/>
            <person name="Dessus-Babus S."/>
            <person name="Burckhardt D."/>
            <person name="Oertli M."/>
            <person name="Naumann U."/>
            <person name="Petersen F."/>
            <person name="Wong J."/>
        </authorList>
    </citation>
    <scope>NUCLEOTIDE SEQUENCE</scope>
    <source>
        <strain evidence="3">GSM-AAB239-AS_SAM_17_03QT</strain>
    </source>
</reference>
<sequence>MEMDTEDWELLPVPNDSRIASELVIVADRHVFESSKDDTDAAEKEGTGEEEEEHVDHDDKEKPCGEGLGLKAWSWKLAGGVGAAAAVCALAALGGRQQPCRRGPRFQVYADDEKRIKQAVQQATRLNHALTAVRGAPMATTRADISFGGYYGGL</sequence>
<dbReference type="Proteomes" id="UP001140949">
    <property type="component" value="Unassembled WGS sequence"/>
</dbReference>
<feature type="domain" description="DUF6821" evidence="2">
    <location>
        <begin position="26"/>
        <end position="154"/>
    </location>
</feature>
<dbReference type="EMBL" id="JANAVB010011394">
    <property type="protein sequence ID" value="KAJ6837606.1"/>
    <property type="molecule type" value="Genomic_DNA"/>
</dbReference>
<dbReference type="Pfam" id="PF20705">
    <property type="entry name" value="DUF6821"/>
    <property type="match status" value="1"/>
</dbReference>
<evidence type="ECO:0000313" key="4">
    <source>
        <dbReference type="Proteomes" id="UP001140949"/>
    </source>
</evidence>
<comment type="caution">
    <text evidence="3">The sequence shown here is derived from an EMBL/GenBank/DDBJ whole genome shotgun (WGS) entry which is preliminary data.</text>
</comment>
<name>A0AAX6H9D9_IRIPA</name>
<gene>
    <name evidence="3" type="ORF">M6B38_119745</name>
</gene>
<feature type="compositionally biased region" description="Basic and acidic residues" evidence="1">
    <location>
        <begin position="54"/>
        <end position="63"/>
    </location>
</feature>
<dbReference type="InterPro" id="IPR049224">
    <property type="entry name" value="DUF6821"/>
</dbReference>
<evidence type="ECO:0000259" key="2">
    <source>
        <dbReference type="Pfam" id="PF20705"/>
    </source>
</evidence>
<dbReference type="InterPro" id="IPR045883">
    <property type="entry name" value="At4g13530-like"/>
</dbReference>
<proteinExistence type="predicted"/>
<keyword evidence="4" id="KW-1185">Reference proteome</keyword>
<dbReference type="PANTHER" id="PTHR33646:SF2">
    <property type="entry name" value="F20H23.8 PROTEIN"/>
    <property type="match status" value="1"/>
</dbReference>
<organism evidence="3 4">
    <name type="scientific">Iris pallida</name>
    <name type="common">Sweet iris</name>
    <dbReference type="NCBI Taxonomy" id="29817"/>
    <lineage>
        <taxon>Eukaryota</taxon>
        <taxon>Viridiplantae</taxon>
        <taxon>Streptophyta</taxon>
        <taxon>Embryophyta</taxon>
        <taxon>Tracheophyta</taxon>
        <taxon>Spermatophyta</taxon>
        <taxon>Magnoliopsida</taxon>
        <taxon>Liliopsida</taxon>
        <taxon>Asparagales</taxon>
        <taxon>Iridaceae</taxon>
        <taxon>Iridoideae</taxon>
        <taxon>Irideae</taxon>
        <taxon>Iris</taxon>
    </lineage>
</organism>
<evidence type="ECO:0000313" key="3">
    <source>
        <dbReference type="EMBL" id="KAJ6837606.1"/>
    </source>
</evidence>
<dbReference type="PANTHER" id="PTHR33646">
    <property type="entry name" value="GB|AAF00631.1"/>
    <property type="match status" value="1"/>
</dbReference>
<reference evidence="3" key="2">
    <citation type="submission" date="2023-04" db="EMBL/GenBank/DDBJ databases">
        <authorList>
            <person name="Bruccoleri R.E."/>
            <person name="Oakeley E.J."/>
            <person name="Faust A.-M."/>
            <person name="Dessus-Babus S."/>
            <person name="Altorfer M."/>
            <person name="Burckhardt D."/>
            <person name="Oertli M."/>
            <person name="Naumann U."/>
            <person name="Petersen F."/>
            <person name="Wong J."/>
        </authorList>
    </citation>
    <scope>NUCLEOTIDE SEQUENCE</scope>
    <source>
        <strain evidence="3">GSM-AAB239-AS_SAM_17_03QT</strain>
        <tissue evidence="3">Leaf</tissue>
    </source>
</reference>
<accession>A0AAX6H9D9</accession>
<protein>
    <recommendedName>
        <fullName evidence="2">DUF6821 domain-containing protein</fullName>
    </recommendedName>
</protein>
<feature type="region of interest" description="Disordered" evidence="1">
    <location>
        <begin position="34"/>
        <end position="63"/>
    </location>
</feature>
<feature type="compositionally biased region" description="Basic and acidic residues" evidence="1">
    <location>
        <begin position="34"/>
        <end position="47"/>
    </location>
</feature>
<dbReference type="AlphaFoldDB" id="A0AAX6H9D9"/>
<evidence type="ECO:0000256" key="1">
    <source>
        <dbReference type="SAM" id="MobiDB-lite"/>
    </source>
</evidence>